<comment type="caution">
    <text evidence="2">The sequence shown here is derived from an EMBL/GenBank/DDBJ whole genome shotgun (WGS) entry which is preliminary data.</text>
</comment>
<accession>A0A3M6TV33</accession>
<dbReference type="InterPro" id="IPR011050">
    <property type="entry name" value="Pectin_lyase_fold/virulence"/>
</dbReference>
<dbReference type="InterPro" id="IPR012334">
    <property type="entry name" value="Pectin_lyas_fold"/>
</dbReference>
<protein>
    <recommendedName>
        <fullName evidence="1">Rhamnogalacturonase A/B/Epimerase-like pectate lyase domain-containing protein</fullName>
    </recommendedName>
</protein>
<dbReference type="OrthoDB" id="5959345at2759"/>
<gene>
    <name evidence="2" type="ORF">pdam_00024994</name>
</gene>
<name>A0A3M6TV33_POCDA</name>
<evidence type="ECO:0000313" key="2">
    <source>
        <dbReference type="EMBL" id="RMX45211.1"/>
    </source>
</evidence>
<dbReference type="EMBL" id="RCHS01002849">
    <property type="protein sequence ID" value="RMX45211.1"/>
    <property type="molecule type" value="Genomic_DNA"/>
</dbReference>
<reference evidence="2 3" key="1">
    <citation type="journal article" date="2018" name="Sci. Rep.">
        <title>Comparative analysis of the Pocillopora damicornis genome highlights role of immune system in coral evolution.</title>
        <authorList>
            <person name="Cunning R."/>
            <person name="Bay R.A."/>
            <person name="Gillette P."/>
            <person name="Baker A.C."/>
            <person name="Traylor-Knowles N."/>
        </authorList>
    </citation>
    <scope>NUCLEOTIDE SEQUENCE [LARGE SCALE GENOMIC DNA]</scope>
    <source>
        <strain evidence="2">RSMAS</strain>
        <tissue evidence="2">Whole animal</tissue>
    </source>
</reference>
<dbReference type="Gene3D" id="2.160.20.10">
    <property type="entry name" value="Single-stranded right-handed beta-helix, Pectin lyase-like"/>
    <property type="match status" value="1"/>
</dbReference>
<dbReference type="InterPro" id="IPR024535">
    <property type="entry name" value="RHGA/B-epi-like_pectate_lyase"/>
</dbReference>
<evidence type="ECO:0000259" key="1">
    <source>
        <dbReference type="Pfam" id="PF12708"/>
    </source>
</evidence>
<organism evidence="2 3">
    <name type="scientific">Pocillopora damicornis</name>
    <name type="common">Cauliflower coral</name>
    <name type="synonym">Millepora damicornis</name>
    <dbReference type="NCBI Taxonomy" id="46731"/>
    <lineage>
        <taxon>Eukaryota</taxon>
        <taxon>Metazoa</taxon>
        <taxon>Cnidaria</taxon>
        <taxon>Anthozoa</taxon>
        <taxon>Hexacorallia</taxon>
        <taxon>Scleractinia</taxon>
        <taxon>Astrocoeniina</taxon>
        <taxon>Pocilloporidae</taxon>
        <taxon>Pocillopora</taxon>
    </lineage>
</organism>
<proteinExistence type="predicted"/>
<sequence>MENVSARGAFGKHHIKGTSVHKGERKIIIKKQSAPRQNYLTGIDSLPAGMTSVKQPGGSLRAAVGDGVTDDTSAIQAIVNHAMSSNITKVFFPRGEYLVNGNIAIADSVELYGTESGMAVIKASDAYAIKIHNAVRVPVTNVVLRNLYFDGILVEFKGQSINNITIEGCMFFSSQSPGNASNAEKNKQLKMVDLRQGRVLRNVFMRDSHAYGVALSFTRTVDVMLYNNLCGLKLSQDMHWLSNPVGLLVFFSRQKNKLEFLKTHYHLQDDQGYFESCLYEECDSRMQIGKNVFNGSPNTGRKRDHAIYLKGFNHMSVSSNYVRGWPANGTGGIKARNGQGLFLVRNYVDGTGILLYSHENNNNKSCIYVGLKNVVVYGNHLRMQTNLNHSTSGLRYHEPHRVGRDENIKYSGNEFEIIGVSNPTYYTCIWLTNGDTSQHHVYRDNIYFGRSDTVKIAGRGGQVLDPAAYQQGDFDQRIKDRLNRYPLYNPNIPLY</sequence>
<evidence type="ECO:0000313" key="3">
    <source>
        <dbReference type="Proteomes" id="UP000275408"/>
    </source>
</evidence>
<dbReference type="Pfam" id="PF12708">
    <property type="entry name" value="Pect-lyase_RHGA_epim"/>
    <property type="match status" value="1"/>
</dbReference>
<keyword evidence="3" id="KW-1185">Reference proteome</keyword>
<dbReference type="Proteomes" id="UP000275408">
    <property type="component" value="Unassembled WGS sequence"/>
</dbReference>
<feature type="domain" description="Rhamnogalacturonase A/B/Epimerase-like pectate lyase" evidence="1">
    <location>
        <begin position="63"/>
        <end position="129"/>
    </location>
</feature>
<dbReference type="SUPFAM" id="SSF51126">
    <property type="entry name" value="Pectin lyase-like"/>
    <property type="match status" value="1"/>
</dbReference>
<dbReference type="AlphaFoldDB" id="A0A3M6TV33"/>